<dbReference type="Pfam" id="PF23457">
    <property type="entry name" value="LysM2_NFP"/>
    <property type="match status" value="1"/>
</dbReference>
<dbReference type="InterPro" id="IPR000719">
    <property type="entry name" value="Prot_kinase_dom"/>
</dbReference>
<dbReference type="Pfam" id="PF07714">
    <property type="entry name" value="PK_Tyr_Ser-Thr"/>
    <property type="match status" value="1"/>
</dbReference>
<sequence>MLLTFVLDSFNSCPTYVVYRAQSPGFLNLGNISSLFGVSRSSVAEASNLVSEDSPLSPNQLLLVPITCGCNGSQYFANITYQIKKDDNYYFVSTTSFENLTNWHVVQQMNPSLTPSLLHIGDNVTFPLFCKCPSKADQDNGIRYLITYVWQPNDDVSQVGAKLKASPFDIEKENNDRNFRDAVNYPVLIPVSERPALSQFYPSSHRSESKVSRILIIAISIAGALFIIIFIALVVYTRHLCNRRKVYNGNGSSFESTGLIPVTEFARCGTLEKKINQDKLLTGVSGYLDKPIMYEIKEIMEATMNLSEHFRIGRSVYRATINEKVLAVKQIKDSATEELKILQKVNHANLVKLMGLSSDSEGNHFLVYEYAENGSLDKWLHPKSSSSSSSSAFLTWRQRLHVALDVANGLQYMHEHTLPCIVHRDIRTTNILLDSRFKAKIANFSLAAPATNDVMPKVDVFAFGLILLELLSGKKAMGVKVNGKTTMLWKEEICEVLEIEDNREERLRNWMDPNLESFYPIDGALSLATLARACTLENSLSRPSMGEIVFNLSVLSQSYETLHRSYSWTSGLESEVHQIINPIKPR</sequence>
<dbReference type="PANTHER" id="PTHR45927:SF2">
    <property type="entry name" value="SERINE_THREONINE RECEPTOR-LIKE KINASE NFP"/>
    <property type="match status" value="1"/>
</dbReference>
<organism evidence="3 4">
    <name type="scientific">Acer negundo</name>
    <name type="common">Box elder</name>
    <dbReference type="NCBI Taxonomy" id="4023"/>
    <lineage>
        <taxon>Eukaryota</taxon>
        <taxon>Viridiplantae</taxon>
        <taxon>Streptophyta</taxon>
        <taxon>Embryophyta</taxon>
        <taxon>Tracheophyta</taxon>
        <taxon>Spermatophyta</taxon>
        <taxon>Magnoliopsida</taxon>
        <taxon>eudicotyledons</taxon>
        <taxon>Gunneridae</taxon>
        <taxon>Pentapetalae</taxon>
        <taxon>rosids</taxon>
        <taxon>malvids</taxon>
        <taxon>Sapindales</taxon>
        <taxon>Sapindaceae</taxon>
        <taxon>Hippocastanoideae</taxon>
        <taxon>Acereae</taxon>
        <taxon>Acer</taxon>
    </lineage>
</organism>
<dbReference type="PROSITE" id="PS00109">
    <property type="entry name" value="PROTEIN_KINASE_TYR"/>
    <property type="match status" value="1"/>
</dbReference>
<dbReference type="Pfam" id="PF23462">
    <property type="entry name" value="LysM3_NFP"/>
    <property type="match status" value="1"/>
</dbReference>
<feature type="transmembrane region" description="Helical" evidence="1">
    <location>
        <begin position="214"/>
        <end position="236"/>
    </location>
</feature>
<keyword evidence="1" id="KW-1133">Transmembrane helix</keyword>
<accession>A0AAD5NMH0</accession>
<dbReference type="Gene3D" id="1.10.510.10">
    <property type="entry name" value="Transferase(Phosphotransferase) domain 1"/>
    <property type="match status" value="2"/>
</dbReference>
<dbReference type="PROSITE" id="PS50011">
    <property type="entry name" value="PROTEIN_KINASE_DOM"/>
    <property type="match status" value="1"/>
</dbReference>
<keyword evidence="4" id="KW-1185">Reference proteome</keyword>
<dbReference type="InterPro" id="IPR052611">
    <property type="entry name" value="Plant_RLK_LysM"/>
</dbReference>
<dbReference type="EMBL" id="JAJSOW010000105">
    <property type="protein sequence ID" value="KAI9166232.1"/>
    <property type="molecule type" value="Genomic_DNA"/>
</dbReference>
<dbReference type="Pfam" id="PF23446">
    <property type="entry name" value="LysM1_NFP_LYK"/>
    <property type="match status" value="1"/>
</dbReference>
<dbReference type="InterPro" id="IPR008266">
    <property type="entry name" value="Tyr_kinase_AS"/>
</dbReference>
<dbReference type="GO" id="GO:0005524">
    <property type="term" value="F:ATP binding"/>
    <property type="evidence" value="ECO:0007669"/>
    <property type="project" value="InterPro"/>
</dbReference>
<dbReference type="SUPFAM" id="SSF56112">
    <property type="entry name" value="Protein kinase-like (PK-like)"/>
    <property type="match status" value="1"/>
</dbReference>
<evidence type="ECO:0000256" key="1">
    <source>
        <dbReference type="SAM" id="Phobius"/>
    </source>
</evidence>
<dbReference type="InterPro" id="IPR020635">
    <property type="entry name" value="Tyr_kinase_cat_dom"/>
</dbReference>
<evidence type="ECO:0000259" key="2">
    <source>
        <dbReference type="PROSITE" id="PS50011"/>
    </source>
</evidence>
<dbReference type="Proteomes" id="UP001064489">
    <property type="component" value="Chromosome 10"/>
</dbReference>
<keyword evidence="1" id="KW-0472">Membrane</keyword>
<dbReference type="AlphaFoldDB" id="A0AAD5NMH0"/>
<proteinExistence type="predicted"/>
<protein>
    <recommendedName>
        <fullName evidence="2">Protein kinase domain-containing protein</fullName>
    </recommendedName>
</protein>
<dbReference type="SMART" id="SM00219">
    <property type="entry name" value="TyrKc"/>
    <property type="match status" value="1"/>
</dbReference>
<dbReference type="GO" id="GO:0004713">
    <property type="term" value="F:protein tyrosine kinase activity"/>
    <property type="evidence" value="ECO:0007669"/>
    <property type="project" value="InterPro"/>
</dbReference>
<keyword evidence="1" id="KW-0812">Transmembrane</keyword>
<dbReference type="InterPro" id="IPR059144">
    <property type="entry name" value="NFP_LysM3"/>
</dbReference>
<dbReference type="InterPro" id="IPR056561">
    <property type="entry name" value="NFP_LYK_LysM1"/>
</dbReference>
<dbReference type="InterPro" id="IPR001245">
    <property type="entry name" value="Ser-Thr/Tyr_kinase_cat_dom"/>
</dbReference>
<feature type="domain" description="Protein kinase" evidence="2">
    <location>
        <begin position="254"/>
        <end position="555"/>
    </location>
</feature>
<dbReference type="InterPro" id="IPR011009">
    <property type="entry name" value="Kinase-like_dom_sf"/>
</dbReference>
<reference evidence="3" key="1">
    <citation type="journal article" date="2022" name="Plant J.">
        <title>Strategies of tolerance reflected in two North American maple genomes.</title>
        <authorList>
            <person name="McEvoy S.L."/>
            <person name="Sezen U.U."/>
            <person name="Trouern-Trend A."/>
            <person name="McMahon S.M."/>
            <person name="Schaberg P.G."/>
            <person name="Yang J."/>
            <person name="Wegrzyn J.L."/>
            <person name="Swenson N.G."/>
        </authorList>
    </citation>
    <scope>NUCLEOTIDE SEQUENCE</scope>
    <source>
        <strain evidence="3">91603</strain>
    </source>
</reference>
<gene>
    <name evidence="3" type="ORF">LWI28_028554</name>
</gene>
<dbReference type="Gene3D" id="3.30.200.20">
    <property type="entry name" value="Phosphorylase Kinase, domain 1"/>
    <property type="match status" value="1"/>
</dbReference>
<evidence type="ECO:0000313" key="3">
    <source>
        <dbReference type="EMBL" id="KAI9166232.1"/>
    </source>
</evidence>
<evidence type="ECO:0000313" key="4">
    <source>
        <dbReference type="Proteomes" id="UP001064489"/>
    </source>
</evidence>
<dbReference type="PANTHER" id="PTHR45927">
    <property type="entry name" value="LYSM-DOMAIN RECEPTOR-LIKE KINASE-RELATED"/>
    <property type="match status" value="1"/>
</dbReference>
<name>A0AAD5NMH0_ACENE</name>
<reference evidence="3" key="2">
    <citation type="submission" date="2023-02" db="EMBL/GenBank/DDBJ databases">
        <authorList>
            <person name="Swenson N.G."/>
            <person name="Wegrzyn J.L."/>
            <person name="Mcevoy S.L."/>
        </authorList>
    </citation>
    <scope>NUCLEOTIDE SEQUENCE</scope>
    <source>
        <strain evidence="3">91603</strain>
        <tissue evidence="3">Leaf</tissue>
    </source>
</reference>
<comment type="caution">
    <text evidence="3">The sequence shown here is derived from an EMBL/GenBank/DDBJ whole genome shotgun (WGS) entry which is preliminary data.</text>
</comment>
<dbReference type="InterPro" id="IPR059143">
    <property type="entry name" value="NFP_LysM2"/>
</dbReference>